<organism evidence="1 2">
    <name type="scientific">Athelia psychrophila</name>
    <dbReference type="NCBI Taxonomy" id="1759441"/>
    <lineage>
        <taxon>Eukaryota</taxon>
        <taxon>Fungi</taxon>
        <taxon>Dikarya</taxon>
        <taxon>Basidiomycota</taxon>
        <taxon>Agaricomycotina</taxon>
        <taxon>Agaricomycetes</taxon>
        <taxon>Agaricomycetidae</taxon>
        <taxon>Atheliales</taxon>
        <taxon>Atheliaceae</taxon>
        <taxon>Athelia</taxon>
    </lineage>
</organism>
<evidence type="ECO:0000313" key="2">
    <source>
        <dbReference type="Proteomes" id="UP000076532"/>
    </source>
</evidence>
<sequence length="241" mass="27907">MALPAGIPTLEHTASKNWTRPDNVWVSETLVGSVNNCDVMPENRPECTDHLPFKLELDTAPERVEQIERWDWRAVEWKAFEEFMADEIKILANRPIRDVEDFTREVSDLDNLLIRARDKFVPKVKISPYTRRWWSAELSEARKATAKLSRKAYDQASRGIISHPVHEEHRVMRNTYTQMIKTAKKEFFLEFLERVDAKSIWNLHKFVSAPASDGGRARIPTLKTALLDANANEDLQGHLRS</sequence>
<dbReference type="EMBL" id="KV417562">
    <property type="protein sequence ID" value="KZP19631.1"/>
    <property type="molecule type" value="Genomic_DNA"/>
</dbReference>
<dbReference type="Proteomes" id="UP000076532">
    <property type="component" value="Unassembled WGS sequence"/>
</dbReference>
<keyword evidence="2" id="KW-1185">Reference proteome</keyword>
<dbReference type="OrthoDB" id="3261136at2759"/>
<gene>
    <name evidence="1" type="ORF">FIBSPDRAFT_911319</name>
</gene>
<evidence type="ECO:0008006" key="3">
    <source>
        <dbReference type="Google" id="ProtNLM"/>
    </source>
</evidence>
<dbReference type="STRING" id="436010.A0A166IB48"/>
<dbReference type="AlphaFoldDB" id="A0A166IB48"/>
<evidence type="ECO:0000313" key="1">
    <source>
        <dbReference type="EMBL" id="KZP19631.1"/>
    </source>
</evidence>
<accession>A0A166IB48</accession>
<name>A0A166IB48_9AGAM</name>
<proteinExistence type="predicted"/>
<reference evidence="1 2" key="1">
    <citation type="journal article" date="2016" name="Mol. Biol. Evol.">
        <title>Comparative Genomics of Early-Diverging Mushroom-Forming Fungi Provides Insights into the Origins of Lignocellulose Decay Capabilities.</title>
        <authorList>
            <person name="Nagy L.G."/>
            <person name="Riley R."/>
            <person name="Tritt A."/>
            <person name="Adam C."/>
            <person name="Daum C."/>
            <person name="Floudas D."/>
            <person name="Sun H."/>
            <person name="Yadav J.S."/>
            <person name="Pangilinan J."/>
            <person name="Larsson K.H."/>
            <person name="Matsuura K."/>
            <person name="Barry K."/>
            <person name="Labutti K."/>
            <person name="Kuo R."/>
            <person name="Ohm R.A."/>
            <person name="Bhattacharya S.S."/>
            <person name="Shirouzu T."/>
            <person name="Yoshinaga Y."/>
            <person name="Martin F.M."/>
            <person name="Grigoriev I.V."/>
            <person name="Hibbett D.S."/>
        </authorList>
    </citation>
    <scope>NUCLEOTIDE SEQUENCE [LARGE SCALE GENOMIC DNA]</scope>
    <source>
        <strain evidence="1 2">CBS 109695</strain>
    </source>
</reference>
<protein>
    <recommendedName>
        <fullName evidence="3">Endonuclease/exonuclease/phosphatase domain-containing protein</fullName>
    </recommendedName>
</protein>